<gene>
    <name evidence="5" type="ORF">ACFFIA_27780</name>
</gene>
<organism evidence="5 6">
    <name type="scientific">Phytohabitans kaempferiae</name>
    <dbReference type="NCBI Taxonomy" id="1620943"/>
    <lineage>
        <taxon>Bacteria</taxon>
        <taxon>Bacillati</taxon>
        <taxon>Actinomycetota</taxon>
        <taxon>Actinomycetes</taxon>
        <taxon>Micromonosporales</taxon>
        <taxon>Micromonosporaceae</taxon>
    </lineage>
</organism>
<dbReference type="Proteomes" id="UP001589867">
    <property type="component" value="Unassembled WGS sequence"/>
</dbReference>
<keyword evidence="6" id="KW-1185">Reference proteome</keyword>
<dbReference type="InterPro" id="IPR009057">
    <property type="entry name" value="Homeodomain-like_sf"/>
</dbReference>
<keyword evidence="2" id="KW-0238">DNA-binding</keyword>
<evidence type="ECO:0000313" key="6">
    <source>
        <dbReference type="Proteomes" id="UP001589867"/>
    </source>
</evidence>
<reference evidence="5 6" key="1">
    <citation type="submission" date="2024-09" db="EMBL/GenBank/DDBJ databases">
        <authorList>
            <person name="Sun Q."/>
            <person name="Mori K."/>
        </authorList>
    </citation>
    <scope>NUCLEOTIDE SEQUENCE [LARGE SCALE GENOMIC DNA]</scope>
    <source>
        <strain evidence="5 6">TBRC 3947</strain>
    </source>
</reference>
<dbReference type="InterPro" id="IPR018060">
    <property type="entry name" value="HTH_AraC"/>
</dbReference>
<evidence type="ECO:0000259" key="4">
    <source>
        <dbReference type="PROSITE" id="PS01124"/>
    </source>
</evidence>
<dbReference type="PROSITE" id="PS01124">
    <property type="entry name" value="HTH_ARAC_FAMILY_2"/>
    <property type="match status" value="1"/>
</dbReference>
<dbReference type="PANTHER" id="PTHR46796">
    <property type="entry name" value="HTH-TYPE TRANSCRIPTIONAL ACTIVATOR RHAS-RELATED"/>
    <property type="match status" value="1"/>
</dbReference>
<evidence type="ECO:0000256" key="3">
    <source>
        <dbReference type="ARBA" id="ARBA00023163"/>
    </source>
</evidence>
<dbReference type="InterPro" id="IPR011051">
    <property type="entry name" value="RmlC_Cupin_sf"/>
</dbReference>
<dbReference type="InterPro" id="IPR014710">
    <property type="entry name" value="RmlC-like_jellyroll"/>
</dbReference>
<dbReference type="SUPFAM" id="SSF51182">
    <property type="entry name" value="RmlC-like cupins"/>
    <property type="match status" value="1"/>
</dbReference>
<comment type="caution">
    <text evidence="5">The sequence shown here is derived from an EMBL/GenBank/DDBJ whole genome shotgun (WGS) entry which is preliminary data.</text>
</comment>
<keyword evidence="1" id="KW-0805">Transcription regulation</keyword>
<dbReference type="InterPro" id="IPR050204">
    <property type="entry name" value="AraC_XylS_family_regulators"/>
</dbReference>
<dbReference type="Pfam" id="PF12833">
    <property type="entry name" value="HTH_18"/>
    <property type="match status" value="1"/>
</dbReference>
<dbReference type="SMART" id="SM00342">
    <property type="entry name" value="HTH_ARAC"/>
    <property type="match status" value="1"/>
</dbReference>
<dbReference type="SUPFAM" id="SSF46689">
    <property type="entry name" value="Homeodomain-like"/>
    <property type="match status" value="2"/>
</dbReference>
<sequence>MTTQFDDFGLSAFTFVHEADSGRMDDFRYAPTHTHLELEIHYVEAGAVTIDWTDREERMREGDVLAFWGGLPHRDVDPEPPTTVYHVAQVPIVNVLTWVASAEVLNRLLGGEILRRAQSGDDAMADRLAFTRWKTDLAAGDPRLRTAAEVEIQARLLRLMHQTATSDRTTRHQPGAATRELVARAITYITRHFVEPITVEHVARAVDRHHDHLMASFRQVCGLTLWEYVTRLRLSEAQRLLAATDLPILAVCHRSGFSSTSRLYEAFHRYHGMTPAVYRKRAGGPA</sequence>
<dbReference type="RefSeq" id="WP_377255892.1">
    <property type="nucleotide sequence ID" value="NZ_JBHLUH010000060.1"/>
</dbReference>
<proteinExistence type="predicted"/>
<accession>A0ABV6M9S5</accession>
<evidence type="ECO:0000256" key="1">
    <source>
        <dbReference type="ARBA" id="ARBA00023015"/>
    </source>
</evidence>
<dbReference type="Gene3D" id="1.10.10.60">
    <property type="entry name" value="Homeodomain-like"/>
    <property type="match status" value="1"/>
</dbReference>
<dbReference type="EMBL" id="JBHLUH010000060">
    <property type="protein sequence ID" value="MFC0531450.1"/>
    <property type="molecule type" value="Genomic_DNA"/>
</dbReference>
<evidence type="ECO:0000256" key="2">
    <source>
        <dbReference type="ARBA" id="ARBA00023125"/>
    </source>
</evidence>
<dbReference type="Gene3D" id="2.60.120.10">
    <property type="entry name" value="Jelly Rolls"/>
    <property type="match status" value="1"/>
</dbReference>
<keyword evidence="3" id="KW-0804">Transcription</keyword>
<dbReference type="InterPro" id="IPR003313">
    <property type="entry name" value="AraC-bd"/>
</dbReference>
<feature type="domain" description="HTH araC/xylS-type" evidence="4">
    <location>
        <begin position="183"/>
        <end position="281"/>
    </location>
</feature>
<protein>
    <submittedName>
        <fullName evidence="5">Helix-turn-helix domain-containing protein</fullName>
    </submittedName>
</protein>
<dbReference type="Pfam" id="PF02311">
    <property type="entry name" value="AraC_binding"/>
    <property type="match status" value="1"/>
</dbReference>
<name>A0ABV6M9S5_9ACTN</name>
<evidence type="ECO:0000313" key="5">
    <source>
        <dbReference type="EMBL" id="MFC0531450.1"/>
    </source>
</evidence>